<dbReference type="PANTHER" id="PTHR10519:SF20">
    <property type="entry name" value="G-PROTEIN COUPLED RECEPTOR 156-RELATED"/>
    <property type="match status" value="1"/>
</dbReference>
<feature type="signal peptide" evidence="11">
    <location>
        <begin position="1"/>
        <end position="20"/>
    </location>
</feature>
<keyword evidence="2 10" id="KW-0812">Transmembrane</keyword>
<evidence type="ECO:0000256" key="4">
    <source>
        <dbReference type="ARBA" id="ARBA00023040"/>
    </source>
</evidence>
<keyword evidence="3 10" id="KW-1133">Transmembrane helix</keyword>
<feature type="transmembrane region" description="Helical" evidence="10">
    <location>
        <begin position="633"/>
        <end position="650"/>
    </location>
</feature>
<feature type="region of interest" description="Disordered" evidence="9">
    <location>
        <begin position="821"/>
        <end position="877"/>
    </location>
</feature>
<protein>
    <submittedName>
        <fullName evidence="13">Gamma-aminobutyric acid (GABA) B receptor</fullName>
    </submittedName>
</protein>
<evidence type="ECO:0000256" key="6">
    <source>
        <dbReference type="ARBA" id="ARBA00023170"/>
    </source>
</evidence>
<dbReference type="GO" id="GO:0038039">
    <property type="term" value="C:G protein-coupled receptor heterodimeric complex"/>
    <property type="evidence" value="ECO:0007669"/>
    <property type="project" value="TreeGrafter"/>
</dbReference>
<dbReference type="Pfam" id="PF01094">
    <property type="entry name" value="ANF_receptor"/>
    <property type="match status" value="1"/>
</dbReference>
<keyword evidence="8" id="KW-0807">Transducer</keyword>
<dbReference type="Pfam" id="PF00003">
    <property type="entry name" value="7tm_3"/>
    <property type="match status" value="1"/>
</dbReference>
<keyword evidence="5 10" id="KW-0472">Membrane</keyword>
<proteinExistence type="predicted"/>
<evidence type="ECO:0000256" key="8">
    <source>
        <dbReference type="ARBA" id="ARBA00023224"/>
    </source>
</evidence>
<comment type="subcellular location">
    <subcellularLocation>
        <location evidence="1">Membrane</location>
        <topology evidence="1">Multi-pass membrane protein</topology>
    </subcellularLocation>
</comment>
<feature type="transmembrane region" description="Helical" evidence="10">
    <location>
        <begin position="720"/>
        <end position="741"/>
    </location>
</feature>
<evidence type="ECO:0000256" key="7">
    <source>
        <dbReference type="ARBA" id="ARBA00023180"/>
    </source>
</evidence>
<sequence>MKRLLLPLLHAVVVASFVDATIDKTGKCSIKGFVPFTFHGLSTSVVASGPKPIGFSHAAAAWMAMEHFNARDPSLVPELGDDIYQECGVSFEMDDTPFFDTSSNGYQASQLMYNHYEGGGRNLPCAMVGPYHDQVVTIMATMSASTQIPIVPSGGQDARLSEDLVNPYTMVLAPRVPDICSSLAGFLMQHQRNDFIAILFAFTDTGNQFQEAIGITLDAFNVTRRRNYGYISPTTPIDIEGQTTEDAVRAVKDSGYRTIIVNMENPLYELPMIADVAVAENMTENYLWIFLPPFPAQAVSAIMKLPPTLGKLLDPPMPSYQNVRKLLTGAALLHPVDGFQVDFENDKFAQAWRSVNESFVERLNNLPRAVTPKKVFTVGEYSNATTEFFRTYKPEPGSSYMYDATMLVGMGGCMAEQKHRLAGVTNQTISGEEHLVGMRSVAFSGASGRVEFGEMQGFVGKTTGTRLPKFMTIGVFNLFPPSMEDPSNNSDETSFVLTATYTNLLDRVRYSTINKREDYFKHVTASEFHPFVFRDGSTTAPSELRALPEQNYLSPGLRVVGICMGGFALLCCFLCLIWVFVFRERRIVTASQPQFLYLLIFGAAMSSFSIFGITTDESEGFSVEQLSRHCMAIVWLTSLGHIFTYGALFTKLWRVNKVLQFSRRQINASHVAWPSAMLMLAALTILTVFQVTDPLKWERVEIDANTGESIGQCTSETMRYYIFALAGVMMIPSVLTCVMAWKTKDVDDTYSESSWIFNLVIVQLEIIIVAIPLVIILRDVSTDGKYIGHLFLLWSMPMSTLGFIMLPKVVAQYMASHGMSQSTRVRGSGGGGVRVSGMNPEGSRTSNSMANHQRISSSAEGRRRTSNLSDKGEFADG</sequence>
<dbReference type="GO" id="GO:0004965">
    <property type="term" value="F:G protein-coupled GABA receptor activity"/>
    <property type="evidence" value="ECO:0007669"/>
    <property type="project" value="InterPro"/>
</dbReference>
<dbReference type="SUPFAM" id="SSF53822">
    <property type="entry name" value="Periplasmic binding protein-like I"/>
    <property type="match status" value="1"/>
</dbReference>
<keyword evidence="11" id="KW-0732">Signal</keyword>
<feature type="transmembrane region" description="Helical" evidence="10">
    <location>
        <begin position="671"/>
        <end position="691"/>
    </location>
</feature>
<reference evidence="13" key="1">
    <citation type="submission" date="2020-06" db="EMBL/GenBank/DDBJ databases">
        <authorList>
            <consortium name="Plant Systems Biology data submission"/>
        </authorList>
    </citation>
    <scope>NUCLEOTIDE SEQUENCE</scope>
    <source>
        <strain evidence="13">D6</strain>
    </source>
</reference>
<evidence type="ECO:0000256" key="5">
    <source>
        <dbReference type="ARBA" id="ARBA00023136"/>
    </source>
</evidence>
<feature type="domain" description="G-protein coupled receptors family 3 profile" evidence="12">
    <location>
        <begin position="630"/>
        <end position="809"/>
    </location>
</feature>
<evidence type="ECO:0000256" key="9">
    <source>
        <dbReference type="SAM" id="MobiDB-lite"/>
    </source>
</evidence>
<keyword evidence="6 13" id="KW-0675">Receptor</keyword>
<evidence type="ECO:0000256" key="10">
    <source>
        <dbReference type="SAM" id="Phobius"/>
    </source>
</evidence>
<evidence type="ECO:0000256" key="3">
    <source>
        <dbReference type="ARBA" id="ARBA00022989"/>
    </source>
</evidence>
<evidence type="ECO:0000256" key="11">
    <source>
        <dbReference type="SAM" id="SignalP"/>
    </source>
</evidence>
<evidence type="ECO:0000313" key="14">
    <source>
        <dbReference type="Proteomes" id="UP001153069"/>
    </source>
</evidence>
<dbReference type="EMBL" id="CAICTM010000815">
    <property type="protein sequence ID" value="CAB9516932.1"/>
    <property type="molecule type" value="Genomic_DNA"/>
</dbReference>
<organism evidence="13 14">
    <name type="scientific">Seminavis robusta</name>
    <dbReference type="NCBI Taxonomy" id="568900"/>
    <lineage>
        <taxon>Eukaryota</taxon>
        <taxon>Sar</taxon>
        <taxon>Stramenopiles</taxon>
        <taxon>Ochrophyta</taxon>
        <taxon>Bacillariophyta</taxon>
        <taxon>Bacillariophyceae</taxon>
        <taxon>Bacillariophycidae</taxon>
        <taxon>Naviculales</taxon>
        <taxon>Naviculaceae</taxon>
        <taxon>Seminavis</taxon>
    </lineage>
</organism>
<accession>A0A9N8E9C7</accession>
<dbReference type="OrthoDB" id="48782at2759"/>
<feature type="chain" id="PRO_5040477957" evidence="11">
    <location>
        <begin position="21"/>
        <end position="877"/>
    </location>
</feature>
<keyword evidence="7" id="KW-0325">Glycoprotein</keyword>
<dbReference type="InterPro" id="IPR017978">
    <property type="entry name" value="GPCR_3_C"/>
</dbReference>
<feature type="transmembrane region" description="Helical" evidence="10">
    <location>
        <begin position="559"/>
        <end position="582"/>
    </location>
</feature>
<feature type="transmembrane region" description="Helical" evidence="10">
    <location>
        <begin position="787"/>
        <end position="806"/>
    </location>
</feature>
<name>A0A9N8E9C7_9STRA</name>
<dbReference type="InterPro" id="IPR001828">
    <property type="entry name" value="ANF_lig-bd_rcpt"/>
</dbReference>
<evidence type="ECO:0000256" key="1">
    <source>
        <dbReference type="ARBA" id="ARBA00004141"/>
    </source>
</evidence>
<dbReference type="AlphaFoldDB" id="A0A9N8E9C7"/>
<gene>
    <name evidence="13" type="ORF">SEMRO_816_G206670.1</name>
</gene>
<dbReference type="Gene3D" id="3.40.50.2300">
    <property type="match status" value="2"/>
</dbReference>
<dbReference type="InterPro" id="IPR028082">
    <property type="entry name" value="Peripla_BP_I"/>
</dbReference>
<evidence type="ECO:0000256" key="2">
    <source>
        <dbReference type="ARBA" id="ARBA00022692"/>
    </source>
</evidence>
<comment type="caution">
    <text evidence="13">The sequence shown here is derived from an EMBL/GenBank/DDBJ whole genome shotgun (WGS) entry which is preliminary data.</text>
</comment>
<dbReference type="Proteomes" id="UP001153069">
    <property type="component" value="Unassembled WGS sequence"/>
</dbReference>
<keyword evidence="14" id="KW-1185">Reference proteome</keyword>
<evidence type="ECO:0000313" key="13">
    <source>
        <dbReference type="EMBL" id="CAB9516932.1"/>
    </source>
</evidence>
<dbReference type="PANTHER" id="PTHR10519">
    <property type="entry name" value="GABA-B RECEPTOR"/>
    <property type="match status" value="1"/>
</dbReference>
<feature type="transmembrane region" description="Helical" evidence="10">
    <location>
        <begin position="594"/>
        <end position="613"/>
    </location>
</feature>
<feature type="compositionally biased region" description="Polar residues" evidence="9">
    <location>
        <begin position="842"/>
        <end position="859"/>
    </location>
</feature>
<dbReference type="InterPro" id="IPR002455">
    <property type="entry name" value="GPCR3_GABA-B"/>
</dbReference>
<dbReference type="PROSITE" id="PS50259">
    <property type="entry name" value="G_PROTEIN_RECEP_F3_4"/>
    <property type="match status" value="1"/>
</dbReference>
<keyword evidence="4" id="KW-0297">G-protein coupled receptor</keyword>
<evidence type="ECO:0000259" key="12">
    <source>
        <dbReference type="PROSITE" id="PS50259"/>
    </source>
</evidence>
<dbReference type="CDD" id="cd15047">
    <property type="entry name" value="7tmC_GABA-B-like"/>
    <property type="match status" value="1"/>
</dbReference>
<feature type="transmembrane region" description="Helical" evidence="10">
    <location>
        <begin position="753"/>
        <end position="775"/>
    </location>
</feature>